<evidence type="ECO:0000256" key="2">
    <source>
        <dbReference type="ARBA" id="ARBA00022527"/>
    </source>
</evidence>
<dbReference type="Pfam" id="PF00954">
    <property type="entry name" value="S_locus_glycop"/>
    <property type="match status" value="1"/>
</dbReference>
<evidence type="ECO:0000256" key="6">
    <source>
        <dbReference type="ARBA" id="ARBA00022777"/>
    </source>
</evidence>
<reference evidence="18 19" key="1">
    <citation type="submission" date="2024-02" db="EMBL/GenBank/DDBJ databases">
        <title>High-quality chromosome-scale genome assembly of Pensacola bahiagrass (Paspalum notatum Flugge var. saurae).</title>
        <authorList>
            <person name="Vega J.M."/>
            <person name="Podio M."/>
            <person name="Orjuela J."/>
            <person name="Siena L.A."/>
            <person name="Pessino S.C."/>
            <person name="Combes M.C."/>
            <person name="Mariac C."/>
            <person name="Albertini E."/>
            <person name="Pupilli F."/>
            <person name="Ortiz J.P.A."/>
            <person name="Leblanc O."/>
        </authorList>
    </citation>
    <scope>NUCLEOTIDE SEQUENCE [LARGE SCALE GENOMIC DNA]</scope>
    <source>
        <strain evidence="18">R1</strain>
        <tissue evidence="18">Leaf</tissue>
    </source>
</reference>
<dbReference type="SUPFAM" id="SSF56112">
    <property type="entry name" value="Protein kinase-like (PK-like)"/>
    <property type="match status" value="1"/>
</dbReference>
<dbReference type="InterPro" id="IPR000858">
    <property type="entry name" value="S_locus_glycoprot_dom"/>
</dbReference>
<dbReference type="InterPro" id="IPR003609">
    <property type="entry name" value="Pan_app"/>
</dbReference>
<dbReference type="PROSITE" id="PS50011">
    <property type="entry name" value="PROTEIN_KINASE_DOM"/>
    <property type="match status" value="1"/>
</dbReference>
<evidence type="ECO:0000256" key="8">
    <source>
        <dbReference type="ARBA" id="ARBA00023157"/>
    </source>
</evidence>
<keyword evidence="14" id="KW-0812">Transmembrane</keyword>
<gene>
    <name evidence="18" type="ORF">U9M48_025214</name>
</gene>
<comment type="catalytic activity">
    <reaction evidence="11">
        <text>L-seryl-[protein] + ATP = O-phospho-L-seryl-[protein] + ADP + H(+)</text>
        <dbReference type="Rhea" id="RHEA:17989"/>
        <dbReference type="Rhea" id="RHEA-COMP:9863"/>
        <dbReference type="Rhea" id="RHEA-COMP:11604"/>
        <dbReference type="ChEBI" id="CHEBI:15378"/>
        <dbReference type="ChEBI" id="CHEBI:29999"/>
        <dbReference type="ChEBI" id="CHEBI:30616"/>
        <dbReference type="ChEBI" id="CHEBI:83421"/>
        <dbReference type="ChEBI" id="CHEBI:456216"/>
        <dbReference type="EC" id="2.7.11.1"/>
    </reaction>
</comment>
<evidence type="ECO:0000256" key="7">
    <source>
        <dbReference type="ARBA" id="ARBA00022840"/>
    </source>
</evidence>
<dbReference type="Gene3D" id="1.10.510.10">
    <property type="entry name" value="Transferase(Phosphotransferase) domain 1"/>
    <property type="match status" value="1"/>
</dbReference>
<dbReference type="SMART" id="SM00473">
    <property type="entry name" value="PAN_AP"/>
    <property type="match status" value="1"/>
</dbReference>
<dbReference type="FunFam" id="3.30.200.20:FF:001238">
    <property type="entry name" value="Os08g0179000 protein"/>
    <property type="match status" value="1"/>
</dbReference>
<dbReference type="InterPro" id="IPR000742">
    <property type="entry name" value="EGF"/>
</dbReference>
<dbReference type="InterPro" id="IPR008271">
    <property type="entry name" value="Ser/Thr_kinase_AS"/>
</dbReference>
<organism evidence="18 19">
    <name type="scientific">Paspalum notatum var. saurae</name>
    <dbReference type="NCBI Taxonomy" id="547442"/>
    <lineage>
        <taxon>Eukaryota</taxon>
        <taxon>Viridiplantae</taxon>
        <taxon>Streptophyta</taxon>
        <taxon>Embryophyta</taxon>
        <taxon>Tracheophyta</taxon>
        <taxon>Spermatophyta</taxon>
        <taxon>Magnoliopsida</taxon>
        <taxon>Liliopsida</taxon>
        <taxon>Poales</taxon>
        <taxon>Poaceae</taxon>
        <taxon>PACMAD clade</taxon>
        <taxon>Panicoideae</taxon>
        <taxon>Andropogonodae</taxon>
        <taxon>Paspaleae</taxon>
        <taxon>Paspalinae</taxon>
        <taxon>Paspalum</taxon>
    </lineage>
</organism>
<dbReference type="InterPro" id="IPR000719">
    <property type="entry name" value="Prot_kinase_dom"/>
</dbReference>
<keyword evidence="7 13" id="KW-0067">ATP-binding</keyword>
<evidence type="ECO:0000256" key="3">
    <source>
        <dbReference type="ARBA" id="ARBA00022679"/>
    </source>
</evidence>
<feature type="domain" description="Apple" evidence="17">
    <location>
        <begin position="89"/>
        <end position="176"/>
    </location>
</feature>
<dbReference type="PANTHER" id="PTHR27002:SF805">
    <property type="entry name" value="NON-SPECIFIC SERINE_THREONINE PROTEIN KINASE"/>
    <property type="match status" value="1"/>
</dbReference>
<evidence type="ECO:0000259" key="16">
    <source>
        <dbReference type="PROSITE" id="PS50026"/>
    </source>
</evidence>
<keyword evidence="4" id="KW-0732">Signal</keyword>
<dbReference type="GO" id="GO:0005524">
    <property type="term" value="F:ATP binding"/>
    <property type="evidence" value="ECO:0007669"/>
    <property type="project" value="UniProtKB-UniRule"/>
</dbReference>
<dbReference type="Proteomes" id="UP001341281">
    <property type="component" value="Chromosome 05"/>
</dbReference>
<dbReference type="FunFam" id="1.10.510.10:FF:000060">
    <property type="entry name" value="G-type lectin S-receptor-like serine/threonine-protein kinase"/>
    <property type="match status" value="1"/>
</dbReference>
<dbReference type="EMBL" id="CP144749">
    <property type="protein sequence ID" value="WVZ77335.1"/>
    <property type="molecule type" value="Genomic_DNA"/>
</dbReference>
<evidence type="ECO:0000256" key="5">
    <source>
        <dbReference type="ARBA" id="ARBA00022741"/>
    </source>
</evidence>
<evidence type="ECO:0000256" key="14">
    <source>
        <dbReference type="SAM" id="Phobius"/>
    </source>
</evidence>
<evidence type="ECO:0000256" key="11">
    <source>
        <dbReference type="ARBA" id="ARBA00048679"/>
    </source>
</evidence>
<dbReference type="Pfam" id="PF07714">
    <property type="entry name" value="PK_Tyr_Ser-Thr"/>
    <property type="match status" value="1"/>
</dbReference>
<evidence type="ECO:0000313" key="18">
    <source>
        <dbReference type="EMBL" id="WVZ77335.1"/>
    </source>
</evidence>
<evidence type="ECO:0000256" key="4">
    <source>
        <dbReference type="ARBA" id="ARBA00022729"/>
    </source>
</evidence>
<evidence type="ECO:0000256" key="12">
    <source>
        <dbReference type="PROSITE-ProRule" id="PRU00076"/>
    </source>
</evidence>
<protein>
    <recommendedName>
        <fullName evidence="1">non-specific serine/threonine protein kinase</fullName>
        <ecNumber evidence="1">2.7.11.1</ecNumber>
    </recommendedName>
</protein>
<dbReference type="CDD" id="cd01098">
    <property type="entry name" value="PAN_AP_plant"/>
    <property type="match status" value="1"/>
</dbReference>
<feature type="transmembrane region" description="Helical" evidence="14">
    <location>
        <begin position="231"/>
        <end position="253"/>
    </location>
</feature>
<dbReference type="InterPro" id="IPR017441">
    <property type="entry name" value="Protein_kinase_ATP_BS"/>
</dbReference>
<evidence type="ECO:0000313" key="19">
    <source>
        <dbReference type="Proteomes" id="UP001341281"/>
    </source>
</evidence>
<keyword evidence="6" id="KW-0418">Kinase</keyword>
<dbReference type="InterPro" id="IPR001245">
    <property type="entry name" value="Ser-Thr/Tyr_kinase_cat_dom"/>
</dbReference>
<dbReference type="PANTHER" id="PTHR27002">
    <property type="entry name" value="RECEPTOR-LIKE SERINE/THREONINE-PROTEIN KINASE SD1-8"/>
    <property type="match status" value="1"/>
</dbReference>
<dbReference type="EC" id="2.7.11.1" evidence="1"/>
<dbReference type="PROSITE" id="PS50026">
    <property type="entry name" value="EGF_3"/>
    <property type="match status" value="1"/>
</dbReference>
<feature type="domain" description="Protein kinase" evidence="15">
    <location>
        <begin position="296"/>
        <end position="573"/>
    </location>
</feature>
<keyword evidence="12" id="KW-0245">EGF-like domain</keyword>
<evidence type="ECO:0000256" key="10">
    <source>
        <dbReference type="ARBA" id="ARBA00047899"/>
    </source>
</evidence>
<proteinExistence type="predicted"/>
<accession>A0AAQ3WXA8</accession>
<feature type="binding site" evidence="13">
    <location>
        <position position="323"/>
    </location>
    <ligand>
        <name>ATP</name>
        <dbReference type="ChEBI" id="CHEBI:30616"/>
    </ligand>
</feature>
<name>A0AAQ3WXA8_PASNO</name>
<dbReference type="PROSITE" id="PS50948">
    <property type="entry name" value="PAN"/>
    <property type="match status" value="1"/>
</dbReference>
<dbReference type="SMART" id="SM00220">
    <property type="entry name" value="S_TKc"/>
    <property type="match status" value="1"/>
</dbReference>
<feature type="domain" description="EGF-like" evidence="16">
    <location>
        <begin position="32"/>
        <end position="70"/>
    </location>
</feature>
<dbReference type="Pfam" id="PF08276">
    <property type="entry name" value="PAN_2"/>
    <property type="match status" value="1"/>
</dbReference>
<dbReference type="Gene3D" id="3.30.200.20">
    <property type="entry name" value="Phosphorylase Kinase, domain 1"/>
    <property type="match status" value="1"/>
</dbReference>
<keyword evidence="19" id="KW-1185">Reference proteome</keyword>
<keyword evidence="14" id="KW-1133">Transmembrane helix</keyword>
<evidence type="ECO:0000256" key="9">
    <source>
        <dbReference type="ARBA" id="ARBA00023180"/>
    </source>
</evidence>
<keyword evidence="2" id="KW-0723">Serine/threonine-protein kinase</keyword>
<dbReference type="PROSITE" id="PS00107">
    <property type="entry name" value="PROTEIN_KINASE_ATP"/>
    <property type="match status" value="1"/>
</dbReference>
<keyword evidence="5 13" id="KW-0547">Nucleotide-binding</keyword>
<evidence type="ECO:0000259" key="15">
    <source>
        <dbReference type="PROSITE" id="PS50011"/>
    </source>
</evidence>
<sequence>MSTHKRYARQRARAPKSWNDASSEWEEIIAWPPYECSRYGHCGPFGYCDNTDAVAPTCKCLAGFEPASAEDWRRGRFDQGCRRREALRCGDGDLFLALPAMKAPDRFVVVRNRSSDECAAECGRNCSCVAYAYANLDTSVINGDSTRCLVWVGELIDSEKISEEEAGDETLYLRLSGLDTGISPASAILHRISFLSISVNEAREPKPPNTHLSFPSDAFIGRRKPRRTVKIVLPVLASFLLTCISLMICIFKFKGTGNKQKRRKHKTLVLKELNTSEGFKFQVVSLKDIKAVTNNFHRSFMIGQGGFGKVYKAKLDGREVAIKRLCGDSEQGITDFKNEIVLIAKLQHRNLVSFLGCCIEGEEKLLIFEYMANKSLDALIFSSTRTMKLDWPTRFNIIKGIAKGLLYLHQDSRLKVVHRDLKASNVLLDEEMRPKIADFGMARMFGDNQHNANTKRVVGTYGYMAPEYALRGIFSVKSDVYGFGILTLEIVSGLKISSLDNIMDFESLTVYAWNLWKEGKANDLVDSSIRDSCIPHEALLCIHIGLLCVQDNPNDRPLMSSVLFSLENGNITLPVPNKPLYFSHTNNNHNQAEKTRDNIQNSKNSVTLTVIDG</sequence>
<evidence type="ECO:0000256" key="13">
    <source>
        <dbReference type="PROSITE-ProRule" id="PRU10141"/>
    </source>
</evidence>
<keyword evidence="3" id="KW-0808">Transferase</keyword>
<dbReference type="GO" id="GO:0048544">
    <property type="term" value="P:recognition of pollen"/>
    <property type="evidence" value="ECO:0007669"/>
    <property type="project" value="InterPro"/>
</dbReference>
<keyword evidence="14" id="KW-0472">Membrane</keyword>
<keyword evidence="9" id="KW-0325">Glycoprotein</keyword>
<dbReference type="AlphaFoldDB" id="A0AAQ3WXA8"/>
<feature type="non-terminal residue" evidence="18">
    <location>
        <position position="613"/>
    </location>
</feature>
<dbReference type="InterPro" id="IPR011009">
    <property type="entry name" value="Kinase-like_dom_sf"/>
</dbReference>
<dbReference type="GO" id="GO:0005886">
    <property type="term" value="C:plasma membrane"/>
    <property type="evidence" value="ECO:0007669"/>
    <property type="project" value="TreeGrafter"/>
</dbReference>
<comment type="catalytic activity">
    <reaction evidence="10">
        <text>L-threonyl-[protein] + ATP = O-phospho-L-threonyl-[protein] + ADP + H(+)</text>
        <dbReference type="Rhea" id="RHEA:46608"/>
        <dbReference type="Rhea" id="RHEA-COMP:11060"/>
        <dbReference type="Rhea" id="RHEA-COMP:11605"/>
        <dbReference type="ChEBI" id="CHEBI:15378"/>
        <dbReference type="ChEBI" id="CHEBI:30013"/>
        <dbReference type="ChEBI" id="CHEBI:30616"/>
        <dbReference type="ChEBI" id="CHEBI:61977"/>
        <dbReference type="ChEBI" id="CHEBI:456216"/>
        <dbReference type="EC" id="2.7.11.1"/>
    </reaction>
</comment>
<evidence type="ECO:0000256" key="1">
    <source>
        <dbReference type="ARBA" id="ARBA00012513"/>
    </source>
</evidence>
<evidence type="ECO:0000259" key="17">
    <source>
        <dbReference type="PROSITE" id="PS50948"/>
    </source>
</evidence>
<dbReference type="PROSITE" id="PS00108">
    <property type="entry name" value="PROTEIN_KINASE_ST"/>
    <property type="match status" value="1"/>
</dbReference>
<dbReference type="GO" id="GO:0004674">
    <property type="term" value="F:protein serine/threonine kinase activity"/>
    <property type="evidence" value="ECO:0007669"/>
    <property type="project" value="UniProtKB-KW"/>
</dbReference>
<keyword evidence="8" id="KW-1015">Disulfide bond</keyword>
<comment type="caution">
    <text evidence="12">Lacks conserved residue(s) required for the propagation of feature annotation.</text>
</comment>